<dbReference type="Gene3D" id="3.80.10.10">
    <property type="entry name" value="Ribonuclease Inhibitor"/>
    <property type="match status" value="1"/>
</dbReference>
<dbReference type="Proteomes" id="UP000320475">
    <property type="component" value="Unassembled WGS sequence"/>
</dbReference>
<accession>A0A507DPE2</accession>
<reference evidence="4 5" key="1">
    <citation type="journal article" date="2019" name="Sci. Rep.">
        <title>Comparative genomics of chytrid fungi reveal insights into the obligate biotrophic and pathogenic lifestyle of Synchytrium endobioticum.</title>
        <authorList>
            <person name="van de Vossenberg B.T.L.H."/>
            <person name="Warris S."/>
            <person name="Nguyen H.D.T."/>
            <person name="van Gent-Pelzer M.P.E."/>
            <person name="Joly D.L."/>
            <person name="van de Geest H.C."/>
            <person name="Bonants P.J.M."/>
            <person name="Smith D.S."/>
            <person name="Levesque C.A."/>
            <person name="van der Lee T.A.J."/>
        </authorList>
    </citation>
    <scope>NUCLEOTIDE SEQUENCE [LARGE SCALE GENOMIC DNA]</scope>
    <source>
        <strain evidence="2 5">LEV6574</strain>
        <strain evidence="3 4">MB42</strain>
    </source>
</reference>
<dbReference type="EMBL" id="QEAM01000008">
    <property type="protein sequence ID" value="TPX51103.1"/>
    <property type="molecule type" value="Genomic_DNA"/>
</dbReference>
<comment type="caution">
    <text evidence="3">The sequence shown here is derived from an EMBL/GenBank/DDBJ whole genome shotgun (WGS) entry which is preliminary data.</text>
</comment>
<dbReference type="VEuPathDB" id="FungiDB:SeMB42_g01022"/>
<dbReference type="Proteomes" id="UP000317494">
    <property type="component" value="Unassembled WGS sequence"/>
</dbReference>
<evidence type="ECO:0000313" key="5">
    <source>
        <dbReference type="Proteomes" id="UP000320475"/>
    </source>
</evidence>
<name>A0A507DPE2_9FUNG</name>
<evidence type="ECO:0000256" key="1">
    <source>
        <dbReference type="SAM" id="SignalP"/>
    </source>
</evidence>
<sequence>MKSLIELCLITLAGSLTKYEQLGNLPWYPHGQNLIKLSCEISPILEPHVLLMLLCQYNEYTRINETVKLRQSNQMTTTMDVIKRLSQFKHILRKIDLEDCALSSEMVEILAWGFENVNDLNLSKTSVSSSDVMTLTRPLRGYTRDSNGGDHRGYGLVSLTRLNLSETFVNDDVITKKYIQAFSKLVWLNLSGNKNITPVGIRMLEKEDGWMTSLRHCSGSIGKSERKMNDVERYVLGVADGCPCVGGTPKIPIVVLVRSAAPVGNREILTCGSAAQQVKGRQKVVIRRKKTKTDETVMDLLNL</sequence>
<evidence type="ECO:0000313" key="2">
    <source>
        <dbReference type="EMBL" id="TPX51103.1"/>
    </source>
</evidence>
<organism evidence="3 4">
    <name type="scientific">Synchytrium endobioticum</name>
    <dbReference type="NCBI Taxonomy" id="286115"/>
    <lineage>
        <taxon>Eukaryota</taxon>
        <taxon>Fungi</taxon>
        <taxon>Fungi incertae sedis</taxon>
        <taxon>Chytridiomycota</taxon>
        <taxon>Chytridiomycota incertae sedis</taxon>
        <taxon>Chytridiomycetes</taxon>
        <taxon>Synchytriales</taxon>
        <taxon>Synchytriaceae</taxon>
        <taxon>Synchytrium</taxon>
    </lineage>
</organism>
<protein>
    <submittedName>
        <fullName evidence="3">Uncharacterized protein</fullName>
    </submittedName>
</protein>
<dbReference type="SUPFAM" id="SSF52047">
    <property type="entry name" value="RNI-like"/>
    <property type="match status" value="1"/>
</dbReference>
<evidence type="ECO:0000313" key="4">
    <source>
        <dbReference type="Proteomes" id="UP000317494"/>
    </source>
</evidence>
<evidence type="ECO:0000313" key="3">
    <source>
        <dbReference type="EMBL" id="TPX53067.1"/>
    </source>
</evidence>
<dbReference type="EMBL" id="QEAN01000023">
    <property type="protein sequence ID" value="TPX53067.1"/>
    <property type="molecule type" value="Genomic_DNA"/>
</dbReference>
<keyword evidence="4" id="KW-1185">Reference proteome</keyword>
<feature type="signal peptide" evidence="1">
    <location>
        <begin position="1"/>
        <end position="15"/>
    </location>
</feature>
<gene>
    <name evidence="2" type="ORF">SeLEV6574_g00477</name>
    <name evidence="3" type="ORF">SeMB42_g01022</name>
</gene>
<keyword evidence="1" id="KW-0732">Signal</keyword>
<proteinExistence type="predicted"/>
<feature type="chain" id="PRO_5036363071" evidence="1">
    <location>
        <begin position="16"/>
        <end position="303"/>
    </location>
</feature>
<dbReference type="AlphaFoldDB" id="A0A507DPE2"/>
<dbReference type="InterPro" id="IPR032675">
    <property type="entry name" value="LRR_dom_sf"/>
</dbReference>